<feature type="binding site" evidence="3">
    <location>
        <position position="30"/>
    </location>
    <ligand>
        <name>Zn(2+)</name>
        <dbReference type="ChEBI" id="CHEBI:29105"/>
    </ligand>
</feature>
<dbReference type="PANTHER" id="PTHR36150">
    <property type="entry name" value="DNA GYRASE INHIBITOR YACG"/>
    <property type="match status" value="1"/>
</dbReference>
<evidence type="ECO:0000256" key="3">
    <source>
        <dbReference type="HAMAP-Rule" id="MF_00649"/>
    </source>
</evidence>
<evidence type="ECO:0000313" key="5">
    <source>
        <dbReference type="EMBL" id="GAA0692907.1"/>
    </source>
</evidence>
<comment type="cofactor">
    <cofactor evidence="3">
        <name>Zn(2+)</name>
        <dbReference type="ChEBI" id="CHEBI:29105"/>
    </cofactor>
    <text evidence="3">Binds 1 zinc ion.</text>
</comment>
<dbReference type="Pfam" id="PF03884">
    <property type="entry name" value="YacG"/>
    <property type="match status" value="1"/>
</dbReference>
<proteinExistence type="inferred from homology"/>
<dbReference type="InterPro" id="IPR005584">
    <property type="entry name" value="DNA_gyrase_inhibitor_YacG"/>
</dbReference>
<dbReference type="RefSeq" id="WP_343805477.1">
    <property type="nucleotide sequence ID" value="NZ_BAAAET010000002.1"/>
</dbReference>
<dbReference type="PANTHER" id="PTHR36150:SF1">
    <property type="entry name" value="DNA GYRASE INHIBITOR YACG"/>
    <property type="match status" value="1"/>
</dbReference>
<organism evidence="5 6">
    <name type="scientific">Marinobacterium maritimum</name>
    <dbReference type="NCBI Taxonomy" id="500162"/>
    <lineage>
        <taxon>Bacteria</taxon>
        <taxon>Pseudomonadati</taxon>
        <taxon>Pseudomonadota</taxon>
        <taxon>Gammaproteobacteria</taxon>
        <taxon>Oceanospirillales</taxon>
        <taxon>Oceanospirillaceae</taxon>
        <taxon>Marinobacterium</taxon>
    </lineage>
</organism>
<keyword evidence="2 3" id="KW-0862">Zinc</keyword>
<feature type="binding site" evidence="3">
    <location>
        <position position="11"/>
    </location>
    <ligand>
        <name>Zn(2+)</name>
        <dbReference type="ChEBI" id="CHEBI:29105"/>
    </ligand>
</feature>
<feature type="binding site" evidence="3">
    <location>
        <position position="34"/>
    </location>
    <ligand>
        <name>Zn(2+)</name>
        <dbReference type="ChEBI" id="CHEBI:29105"/>
    </ligand>
</feature>
<keyword evidence="6" id="KW-1185">Reference proteome</keyword>
<dbReference type="Gene3D" id="3.30.50.10">
    <property type="entry name" value="Erythroid Transcription Factor GATA-1, subunit A"/>
    <property type="match status" value="1"/>
</dbReference>
<comment type="subunit">
    <text evidence="3">Interacts with GyrB.</text>
</comment>
<dbReference type="SUPFAM" id="SSF57716">
    <property type="entry name" value="Glucocorticoid receptor-like (DNA-binding domain)"/>
    <property type="match status" value="1"/>
</dbReference>
<feature type="region of interest" description="Disordered" evidence="4">
    <location>
        <begin position="54"/>
        <end position="74"/>
    </location>
</feature>
<sequence length="74" mass="8264">MADNSVKMVKCPQCGSPSPYSESNKWRPFCSERCRLIDLGEWASEGYQIAAEPSLDDFSSGMTPEEMAFTPTKH</sequence>
<dbReference type="InterPro" id="IPR013088">
    <property type="entry name" value="Znf_NHR/GATA"/>
</dbReference>
<feature type="binding site" evidence="3">
    <location>
        <position position="14"/>
    </location>
    <ligand>
        <name>Zn(2+)</name>
        <dbReference type="ChEBI" id="CHEBI:29105"/>
    </ligand>
</feature>
<evidence type="ECO:0000256" key="2">
    <source>
        <dbReference type="ARBA" id="ARBA00022833"/>
    </source>
</evidence>
<reference evidence="6" key="1">
    <citation type="journal article" date="2019" name="Int. J. Syst. Evol. Microbiol.">
        <title>The Global Catalogue of Microorganisms (GCM) 10K type strain sequencing project: providing services to taxonomists for standard genome sequencing and annotation.</title>
        <authorList>
            <consortium name="The Broad Institute Genomics Platform"/>
            <consortium name="The Broad Institute Genome Sequencing Center for Infectious Disease"/>
            <person name="Wu L."/>
            <person name="Ma J."/>
        </authorList>
    </citation>
    <scope>NUCLEOTIDE SEQUENCE [LARGE SCALE GENOMIC DNA]</scope>
    <source>
        <strain evidence="6">JCM 15134</strain>
    </source>
</reference>
<gene>
    <name evidence="3 5" type="primary">yacG</name>
    <name evidence="5" type="ORF">GCM10009104_20150</name>
</gene>
<evidence type="ECO:0000313" key="6">
    <source>
        <dbReference type="Proteomes" id="UP001499915"/>
    </source>
</evidence>
<comment type="caution">
    <text evidence="5">The sequence shown here is derived from an EMBL/GenBank/DDBJ whole genome shotgun (WGS) entry which is preliminary data.</text>
</comment>
<evidence type="ECO:0000256" key="4">
    <source>
        <dbReference type="SAM" id="MobiDB-lite"/>
    </source>
</evidence>
<comment type="function">
    <text evidence="3">Inhibits all the catalytic activities of DNA gyrase by preventing its interaction with DNA. Acts by binding directly to the C-terminal domain of GyrB, which probably disrupts DNA binding by the gyrase.</text>
</comment>
<name>A0ABP3TCV7_9GAMM</name>
<dbReference type="HAMAP" id="MF_00649">
    <property type="entry name" value="DNA_gyrase_inhibitor_YacG"/>
    <property type="match status" value="1"/>
</dbReference>
<protein>
    <recommendedName>
        <fullName evidence="3">DNA gyrase inhibitor YacG</fullName>
    </recommendedName>
</protein>
<dbReference type="Proteomes" id="UP001499915">
    <property type="component" value="Unassembled WGS sequence"/>
</dbReference>
<evidence type="ECO:0000256" key="1">
    <source>
        <dbReference type="ARBA" id="ARBA00022723"/>
    </source>
</evidence>
<dbReference type="EMBL" id="BAAAET010000002">
    <property type="protein sequence ID" value="GAA0692907.1"/>
    <property type="molecule type" value="Genomic_DNA"/>
</dbReference>
<keyword evidence="1 3" id="KW-0479">Metal-binding</keyword>
<comment type="similarity">
    <text evidence="3">Belongs to the DNA gyrase inhibitor YacG family.</text>
</comment>
<accession>A0ABP3TCV7</accession>